<name>A0A174M5U0_9FIRM</name>
<keyword evidence="2" id="KW-0547">Nucleotide-binding</keyword>
<keyword evidence="3 5" id="KW-0067">ATP-binding</keyword>
<organism evidence="5 7">
    <name type="scientific">Anaerotruncus colihominis</name>
    <dbReference type="NCBI Taxonomy" id="169435"/>
    <lineage>
        <taxon>Bacteria</taxon>
        <taxon>Bacillati</taxon>
        <taxon>Bacillota</taxon>
        <taxon>Clostridia</taxon>
        <taxon>Eubacteriales</taxon>
        <taxon>Oscillospiraceae</taxon>
        <taxon>Anaerotruncus</taxon>
    </lineage>
</organism>
<evidence type="ECO:0000313" key="7">
    <source>
        <dbReference type="Proteomes" id="UP000095765"/>
    </source>
</evidence>
<dbReference type="Proteomes" id="UP000196386">
    <property type="component" value="Unassembled WGS sequence"/>
</dbReference>
<protein>
    <submittedName>
        <fullName evidence="6">ABC transporter ATP-binding protein</fullName>
    </submittedName>
    <submittedName>
        <fullName evidence="5">Lipopolysaccharide export system ATP-binding protein LptB</fullName>
        <ecNumber evidence="5">3.6.3.-</ecNumber>
    </submittedName>
</protein>
<accession>A0A174M5U0</accession>
<reference evidence="6" key="3">
    <citation type="journal article" date="2018" name="BMC Genomics">
        <title>Whole genome sequencing and function prediction of 133 gut anaerobes isolated from chicken caecum in pure cultures.</title>
        <authorList>
            <person name="Medvecky M."/>
            <person name="Cejkova D."/>
            <person name="Polansky O."/>
            <person name="Karasova D."/>
            <person name="Kubasova T."/>
            <person name="Cizek A."/>
            <person name="Rychlik I."/>
        </authorList>
    </citation>
    <scope>NUCLEOTIDE SEQUENCE</scope>
    <source>
        <strain evidence="6">An175</strain>
    </source>
</reference>
<evidence type="ECO:0000256" key="2">
    <source>
        <dbReference type="ARBA" id="ARBA00022741"/>
    </source>
</evidence>
<dbReference type="Pfam" id="PF00005">
    <property type="entry name" value="ABC_tran"/>
    <property type="match status" value="1"/>
</dbReference>
<dbReference type="EC" id="3.6.3.-" evidence="5"/>
<feature type="domain" description="ABC transporter" evidence="4">
    <location>
        <begin position="5"/>
        <end position="248"/>
    </location>
</feature>
<dbReference type="OrthoDB" id="9805514at2"/>
<evidence type="ECO:0000313" key="6">
    <source>
        <dbReference type="EMBL" id="OUP69599.1"/>
    </source>
</evidence>
<dbReference type="GO" id="GO:0005886">
    <property type="term" value="C:plasma membrane"/>
    <property type="evidence" value="ECO:0007669"/>
    <property type="project" value="TreeGrafter"/>
</dbReference>
<dbReference type="InterPro" id="IPR027417">
    <property type="entry name" value="P-loop_NTPase"/>
</dbReference>
<dbReference type="RefSeq" id="WP_055243939.1">
    <property type="nucleotide sequence ID" value="NZ_CABIWA010000001.1"/>
</dbReference>
<reference evidence="5 7" key="1">
    <citation type="submission" date="2015-09" db="EMBL/GenBank/DDBJ databases">
        <authorList>
            <consortium name="Pathogen Informatics"/>
        </authorList>
    </citation>
    <scope>NUCLEOTIDE SEQUENCE [LARGE SCALE GENOMIC DNA]</scope>
    <source>
        <strain evidence="5 7">2789STDY5834939</strain>
    </source>
</reference>
<sequence length="254" mass="28078">MEKILKLNKVNKRFGGVVTALDVCMELEPGAIHGLIGPNGAGKTTLLNLISGIYEVDSGSITFMGRDITHMPSHERAHLGLGRTFQTPRFLERSNIEENLLVAADLGKRVPFWKSFISRKSLDFLDDLEHLTQLAGFSFCLEDEMDSLTFGQKKLLEIIRAILTHPKVILVDEPAAGLNNREIENAVKLLEMAAQEMGIGIILIEHSMDMIMNVCQQITVLNFGEVIACGTPAQVSSNEDVITAYLGRERNVES</sequence>
<dbReference type="GO" id="GO:0016887">
    <property type="term" value="F:ATP hydrolysis activity"/>
    <property type="evidence" value="ECO:0007669"/>
    <property type="project" value="InterPro"/>
</dbReference>
<dbReference type="CDD" id="cd03219">
    <property type="entry name" value="ABC_Mj1267_LivG_branched"/>
    <property type="match status" value="1"/>
</dbReference>
<proteinExistence type="predicted"/>
<dbReference type="Gene3D" id="3.40.50.300">
    <property type="entry name" value="P-loop containing nucleotide triphosphate hydrolases"/>
    <property type="match status" value="1"/>
</dbReference>
<dbReference type="EMBL" id="NFKP01000008">
    <property type="protein sequence ID" value="OUP69599.1"/>
    <property type="molecule type" value="Genomic_DNA"/>
</dbReference>
<evidence type="ECO:0000313" key="8">
    <source>
        <dbReference type="Proteomes" id="UP000196386"/>
    </source>
</evidence>
<gene>
    <name evidence="5" type="primary">lptB_1</name>
    <name evidence="6" type="ORF">B5F11_08100</name>
    <name evidence="5" type="ORF">ERS852551_00443</name>
</gene>
<evidence type="ECO:0000259" key="4">
    <source>
        <dbReference type="PROSITE" id="PS50893"/>
    </source>
</evidence>
<dbReference type="GO" id="GO:0005524">
    <property type="term" value="F:ATP binding"/>
    <property type="evidence" value="ECO:0007669"/>
    <property type="project" value="UniProtKB-KW"/>
</dbReference>
<keyword evidence="5" id="KW-0378">Hydrolase</keyword>
<evidence type="ECO:0000256" key="1">
    <source>
        <dbReference type="ARBA" id="ARBA00022448"/>
    </source>
</evidence>
<dbReference type="InterPro" id="IPR003593">
    <property type="entry name" value="AAA+_ATPase"/>
</dbReference>
<dbReference type="AlphaFoldDB" id="A0A174M5U0"/>
<dbReference type="InterPro" id="IPR003439">
    <property type="entry name" value="ABC_transporter-like_ATP-bd"/>
</dbReference>
<dbReference type="InterPro" id="IPR032823">
    <property type="entry name" value="BCA_ABC_TP_C"/>
</dbReference>
<dbReference type="PROSITE" id="PS50893">
    <property type="entry name" value="ABC_TRANSPORTER_2"/>
    <property type="match status" value="1"/>
</dbReference>
<keyword evidence="1" id="KW-0813">Transport</keyword>
<reference evidence="8" key="2">
    <citation type="submission" date="2017-04" db="EMBL/GenBank/DDBJ databases">
        <title>Function of individual gut microbiota members based on whole genome sequencing of pure cultures obtained from chicken caecum.</title>
        <authorList>
            <person name="Medvecky M."/>
            <person name="Cejkova D."/>
            <person name="Polansky O."/>
            <person name="Karasova D."/>
            <person name="Kubasova T."/>
            <person name="Cizek A."/>
            <person name="Rychlik I."/>
        </authorList>
    </citation>
    <scope>NUCLEOTIDE SEQUENCE [LARGE SCALE GENOMIC DNA]</scope>
    <source>
        <strain evidence="8">An175</strain>
    </source>
</reference>
<evidence type="ECO:0000256" key="3">
    <source>
        <dbReference type="ARBA" id="ARBA00022840"/>
    </source>
</evidence>
<evidence type="ECO:0000313" key="5">
    <source>
        <dbReference type="EMBL" id="CUP31794.1"/>
    </source>
</evidence>
<dbReference type="PANTHER" id="PTHR45772">
    <property type="entry name" value="CONSERVED COMPONENT OF ABC TRANSPORTER FOR NATURAL AMINO ACIDS-RELATED"/>
    <property type="match status" value="1"/>
</dbReference>
<dbReference type="InterPro" id="IPR051120">
    <property type="entry name" value="ABC_AA/LPS_Transport"/>
</dbReference>
<dbReference type="Proteomes" id="UP000095765">
    <property type="component" value="Unassembled WGS sequence"/>
</dbReference>
<dbReference type="Pfam" id="PF12399">
    <property type="entry name" value="BCA_ABC_TP_C"/>
    <property type="match status" value="1"/>
</dbReference>
<dbReference type="SMART" id="SM00382">
    <property type="entry name" value="AAA"/>
    <property type="match status" value="1"/>
</dbReference>
<dbReference type="SUPFAM" id="SSF52540">
    <property type="entry name" value="P-loop containing nucleoside triphosphate hydrolases"/>
    <property type="match status" value="1"/>
</dbReference>
<dbReference type="EMBL" id="CZBE01000002">
    <property type="protein sequence ID" value="CUP31794.1"/>
    <property type="molecule type" value="Genomic_DNA"/>
</dbReference>